<dbReference type="HOGENOM" id="CLU_752200_0_0_1"/>
<accession>A0A086SYP9</accession>
<protein>
    <submittedName>
        <fullName evidence="2">Uncharacterized protein</fullName>
    </submittedName>
</protein>
<keyword evidence="3" id="KW-1185">Reference proteome</keyword>
<organism evidence="2 3">
    <name type="scientific">Hapsidospora chrysogenum (strain ATCC 11550 / CBS 779.69 / DSM 880 / IAM 14645 / JCM 23072 / IMI 49137)</name>
    <name type="common">Acremonium chrysogenum</name>
    <dbReference type="NCBI Taxonomy" id="857340"/>
    <lineage>
        <taxon>Eukaryota</taxon>
        <taxon>Fungi</taxon>
        <taxon>Dikarya</taxon>
        <taxon>Ascomycota</taxon>
        <taxon>Pezizomycotina</taxon>
        <taxon>Sordariomycetes</taxon>
        <taxon>Hypocreomycetidae</taxon>
        <taxon>Hypocreales</taxon>
        <taxon>Bionectriaceae</taxon>
        <taxon>Hapsidospora</taxon>
    </lineage>
</organism>
<dbReference type="Proteomes" id="UP000029964">
    <property type="component" value="Unassembled WGS sequence"/>
</dbReference>
<proteinExistence type="predicted"/>
<evidence type="ECO:0000313" key="2">
    <source>
        <dbReference type="EMBL" id="KFH42231.1"/>
    </source>
</evidence>
<comment type="caution">
    <text evidence="2">The sequence shown here is derived from an EMBL/GenBank/DDBJ whole genome shotgun (WGS) entry which is preliminary data.</text>
</comment>
<gene>
    <name evidence="2" type="ORF">ACRE_070300</name>
</gene>
<feature type="compositionally biased region" description="Basic residues" evidence="1">
    <location>
        <begin position="131"/>
        <end position="140"/>
    </location>
</feature>
<dbReference type="AlphaFoldDB" id="A0A086SYP9"/>
<evidence type="ECO:0000256" key="1">
    <source>
        <dbReference type="SAM" id="MobiDB-lite"/>
    </source>
</evidence>
<feature type="region of interest" description="Disordered" evidence="1">
    <location>
        <begin position="129"/>
        <end position="205"/>
    </location>
</feature>
<dbReference type="OrthoDB" id="5148369at2759"/>
<reference evidence="3" key="1">
    <citation type="journal article" date="2014" name="Genome Announc.">
        <title>Genome sequence and annotation of Acremonium chrysogenum, producer of the beta-lactam antibiotic cephalosporin C.</title>
        <authorList>
            <person name="Terfehr D."/>
            <person name="Dahlmann T.A."/>
            <person name="Specht T."/>
            <person name="Zadra I."/>
            <person name="Kuernsteiner H."/>
            <person name="Kueck U."/>
        </authorList>
    </citation>
    <scope>NUCLEOTIDE SEQUENCE [LARGE SCALE GENOMIC DNA]</scope>
    <source>
        <strain evidence="3">ATCC 11550 / CBS 779.69 / DSM 880 / IAM 14645 / JCM 23072 / IMI 49137</strain>
    </source>
</reference>
<sequence length="368" mass="42037">MSRRCGPVGDKGVPCTETILKLLNYCKEKAPQQSIKEFNRTLSEFKKAYRNREGEDWSRFYNWGSSDHQAQLAEATREFLEAGGTRFWPEDPTQAFYNKSLVWPRDKVRITELTKQLLYRKVHRSPEVPRYKRKVGKRKQAPMDSAPKAAPPDKVVDDARSTTAARVTMSPPAQTEPGPSEPIPRRRSIASPQPRAPEAVMEEPEGQKVKLDIVLRFDRIADAFKEPVMEPSFEPIMETPVTESARKTPAPAVEFKYMAIRSSNHSLEGKTWPSTSLGVLKEDVARHFRNGGGNLTGTLVGGHFRWRYPIGPPTNEDQFAKLEREFRKRINQFGSQREELMVGSEPEPLCFDIMIERNDDEKRSRSAF</sequence>
<dbReference type="EMBL" id="JPKY01000100">
    <property type="protein sequence ID" value="KFH42231.1"/>
    <property type="molecule type" value="Genomic_DNA"/>
</dbReference>
<evidence type="ECO:0000313" key="3">
    <source>
        <dbReference type="Proteomes" id="UP000029964"/>
    </source>
</evidence>
<name>A0A086SYP9_HAPC1</name>